<dbReference type="AlphaFoldDB" id="A0A432WHW7"/>
<gene>
    <name evidence="2" type="ORF">CWE14_09150</name>
</gene>
<feature type="signal peptide" evidence="1">
    <location>
        <begin position="1"/>
        <end position="24"/>
    </location>
</feature>
<organism evidence="2 3">
    <name type="scientific">Aliidiomarina soli</name>
    <dbReference type="NCBI Taxonomy" id="1928574"/>
    <lineage>
        <taxon>Bacteria</taxon>
        <taxon>Pseudomonadati</taxon>
        <taxon>Pseudomonadota</taxon>
        <taxon>Gammaproteobacteria</taxon>
        <taxon>Alteromonadales</taxon>
        <taxon>Idiomarinaceae</taxon>
        <taxon>Aliidiomarina</taxon>
    </lineage>
</organism>
<evidence type="ECO:0008006" key="4">
    <source>
        <dbReference type="Google" id="ProtNLM"/>
    </source>
</evidence>
<sequence>MPARQTTLLSLSLLGLSALFPASAATYLAGGAYDYSDSSIYLAAGTDVSQRVSLHAQYLDAYEFVFRGTADIYLANGFSAIAGFSHYDYSSSDDTGTILGLGYKFAAGDVPMAIKGVKDTVGDGYYSFGVFAYVPLGRNLAIEASYKLNTDDVDNEMGLGVRFRF</sequence>
<dbReference type="RefSeq" id="WP_126799076.1">
    <property type="nucleotide sequence ID" value="NZ_PIPO01000003.1"/>
</dbReference>
<proteinExistence type="predicted"/>
<evidence type="ECO:0000256" key="1">
    <source>
        <dbReference type="SAM" id="SignalP"/>
    </source>
</evidence>
<keyword evidence="3" id="KW-1185">Reference proteome</keyword>
<keyword evidence="1" id="KW-0732">Signal</keyword>
<protein>
    <recommendedName>
        <fullName evidence="4">Outer membrane protein beta-barrel domain-containing protein</fullName>
    </recommendedName>
</protein>
<name>A0A432WHW7_9GAMM</name>
<evidence type="ECO:0000313" key="2">
    <source>
        <dbReference type="EMBL" id="RUO33368.1"/>
    </source>
</evidence>
<dbReference type="Proteomes" id="UP000287823">
    <property type="component" value="Unassembled WGS sequence"/>
</dbReference>
<accession>A0A432WHW7</accession>
<comment type="caution">
    <text evidence="2">The sequence shown here is derived from an EMBL/GenBank/DDBJ whole genome shotgun (WGS) entry which is preliminary data.</text>
</comment>
<feature type="chain" id="PRO_5019366303" description="Outer membrane protein beta-barrel domain-containing protein" evidence="1">
    <location>
        <begin position="25"/>
        <end position="165"/>
    </location>
</feature>
<dbReference type="EMBL" id="PIPO01000003">
    <property type="protein sequence ID" value="RUO33368.1"/>
    <property type="molecule type" value="Genomic_DNA"/>
</dbReference>
<evidence type="ECO:0000313" key="3">
    <source>
        <dbReference type="Proteomes" id="UP000287823"/>
    </source>
</evidence>
<reference evidence="2 3" key="1">
    <citation type="journal article" date="2011" name="Front. Microbiol.">
        <title>Genomic signatures of strain selection and enhancement in Bacillus atrophaeus var. globigii, a historical biowarfare simulant.</title>
        <authorList>
            <person name="Gibbons H.S."/>
            <person name="Broomall S.M."/>
            <person name="McNew L.A."/>
            <person name="Daligault H."/>
            <person name="Chapman C."/>
            <person name="Bruce D."/>
            <person name="Karavis M."/>
            <person name="Krepps M."/>
            <person name="McGregor P.A."/>
            <person name="Hong C."/>
            <person name="Park K.H."/>
            <person name="Akmal A."/>
            <person name="Feldman A."/>
            <person name="Lin J.S."/>
            <person name="Chang W.E."/>
            <person name="Higgs B.W."/>
            <person name="Demirev P."/>
            <person name="Lindquist J."/>
            <person name="Liem A."/>
            <person name="Fochler E."/>
            <person name="Read T.D."/>
            <person name="Tapia R."/>
            <person name="Johnson S."/>
            <person name="Bishop-Lilly K.A."/>
            <person name="Detter C."/>
            <person name="Han C."/>
            <person name="Sozhamannan S."/>
            <person name="Rosenzweig C.N."/>
            <person name="Skowronski E.W."/>
        </authorList>
    </citation>
    <scope>NUCLEOTIDE SEQUENCE [LARGE SCALE GENOMIC DNA]</scope>
    <source>
        <strain evidence="2 3">Y4G10-17</strain>
    </source>
</reference>